<dbReference type="InterPro" id="IPR038152">
    <property type="entry name" value="Carbam_trans_C_sf"/>
</dbReference>
<feature type="domain" description="Carbamoyltransferase" evidence="2">
    <location>
        <begin position="4"/>
        <end position="346"/>
    </location>
</feature>
<dbReference type="InterPro" id="IPR003696">
    <property type="entry name" value="Carbtransf_dom"/>
</dbReference>
<evidence type="ECO:0000259" key="2">
    <source>
        <dbReference type="Pfam" id="PF02543"/>
    </source>
</evidence>
<protein>
    <recommendedName>
        <fullName evidence="5">Carbamoyltransferase</fullName>
    </recommendedName>
</protein>
<dbReference type="Pfam" id="PF16861">
    <property type="entry name" value="Carbam_trans_C"/>
    <property type="match status" value="1"/>
</dbReference>
<comment type="similarity">
    <text evidence="1">Belongs to the NodU/CmcH family.</text>
</comment>
<dbReference type="SUPFAM" id="SSF53067">
    <property type="entry name" value="Actin-like ATPase domain"/>
    <property type="match status" value="1"/>
</dbReference>
<dbReference type="AlphaFoldDB" id="A0A381WXJ9"/>
<dbReference type="GO" id="GO:0003824">
    <property type="term" value="F:catalytic activity"/>
    <property type="evidence" value="ECO:0007669"/>
    <property type="project" value="InterPro"/>
</dbReference>
<dbReference type="CDD" id="cd24098">
    <property type="entry name" value="ASKHA_NBD_TobZ_N"/>
    <property type="match status" value="1"/>
</dbReference>
<dbReference type="Gene3D" id="3.30.420.40">
    <property type="match status" value="2"/>
</dbReference>
<feature type="domain" description="Carbamoyltransferase C-terminal" evidence="3">
    <location>
        <begin position="398"/>
        <end position="567"/>
    </location>
</feature>
<dbReference type="EMBL" id="UINC01013214">
    <property type="protein sequence ID" value="SVA57259.1"/>
    <property type="molecule type" value="Genomic_DNA"/>
</dbReference>
<gene>
    <name evidence="4" type="ORF">METZ01_LOCUS110113</name>
</gene>
<evidence type="ECO:0000313" key="4">
    <source>
        <dbReference type="EMBL" id="SVA57259.1"/>
    </source>
</evidence>
<sequence>MQKKILGLNSGGPNTAAVLLVDGKIVYAVEEERLTREKQTRRFPSNAIKAILEFSSMELEDLDAVAINWNPAINLEAPNVPQNQRARYMGEIYSQIPYHLMSLKSDNLSSRSQQTLHFLDNSKIDIHYIEHHMSHASCFFSSPFESAAVLTTDAFGEKQSITFSEGKGSQLDLIWSQEFPHSLGSFYSVFTEYLGFVPSSEEWKLMGASSYGDAEKFYKKLLQTVKLQDKGGFELDLTYFNHFQFYRPGMFTSKLAQLLGIEPREEGAALTQEHYDLAASAQKVFEDIYFHLLASLHQMTGQENVVISGGAALNCVANGMVLEKTSFADVFVPPVPDDSGGAMGAAYYLYNHIMGEKRGPAMSSNYLGPGFSNEEVVEFLNKSGIQFTQTNDSSKTAAKLIANGKIIGWFQGRLEYGDRALGNRSILADPRDPDMKSKVNSTIKYREDFRPFAPSILLEKIDEYFENAVPTPYMEKASRIRPEKHKLIPAVTHVDGTGRLQTVSQDQNCLYWSLIDEFRKITGIPIVLNTSFNLRGEPIVCTPKDALRTFFTSGLDALILGDCLIKK</sequence>
<evidence type="ECO:0000259" key="3">
    <source>
        <dbReference type="Pfam" id="PF16861"/>
    </source>
</evidence>
<dbReference type="InterPro" id="IPR031730">
    <property type="entry name" value="Carbam_trans_C"/>
</dbReference>
<evidence type="ECO:0000256" key="1">
    <source>
        <dbReference type="ARBA" id="ARBA00006129"/>
    </source>
</evidence>
<dbReference type="PANTHER" id="PTHR34847">
    <property type="entry name" value="NODULATION PROTEIN U"/>
    <property type="match status" value="1"/>
</dbReference>
<organism evidence="4">
    <name type="scientific">marine metagenome</name>
    <dbReference type="NCBI Taxonomy" id="408172"/>
    <lineage>
        <taxon>unclassified sequences</taxon>
        <taxon>metagenomes</taxon>
        <taxon>ecological metagenomes</taxon>
    </lineage>
</organism>
<dbReference type="PANTHER" id="PTHR34847:SF1">
    <property type="entry name" value="NODULATION PROTEIN U"/>
    <property type="match status" value="1"/>
</dbReference>
<dbReference type="Pfam" id="PF02543">
    <property type="entry name" value="Carbam_trans_N"/>
    <property type="match status" value="1"/>
</dbReference>
<evidence type="ECO:0008006" key="5">
    <source>
        <dbReference type="Google" id="ProtNLM"/>
    </source>
</evidence>
<dbReference type="InterPro" id="IPR051338">
    <property type="entry name" value="NodU/CmcH_Carbamoyltrnsfr"/>
</dbReference>
<dbReference type="InterPro" id="IPR043129">
    <property type="entry name" value="ATPase_NBD"/>
</dbReference>
<dbReference type="Gene3D" id="3.90.870.20">
    <property type="entry name" value="Carbamoyltransferase, C-terminal domain"/>
    <property type="match status" value="1"/>
</dbReference>
<proteinExistence type="inferred from homology"/>
<name>A0A381WXJ9_9ZZZZ</name>
<accession>A0A381WXJ9</accession>
<reference evidence="4" key="1">
    <citation type="submission" date="2018-05" db="EMBL/GenBank/DDBJ databases">
        <authorList>
            <person name="Lanie J.A."/>
            <person name="Ng W.-L."/>
            <person name="Kazmierczak K.M."/>
            <person name="Andrzejewski T.M."/>
            <person name="Davidsen T.M."/>
            <person name="Wayne K.J."/>
            <person name="Tettelin H."/>
            <person name="Glass J.I."/>
            <person name="Rusch D."/>
            <person name="Podicherti R."/>
            <person name="Tsui H.-C.T."/>
            <person name="Winkler M.E."/>
        </authorList>
    </citation>
    <scope>NUCLEOTIDE SEQUENCE</scope>
</reference>